<dbReference type="OrthoDB" id="9811926at2"/>
<feature type="chain" id="PRO_5025438026" evidence="3">
    <location>
        <begin position="23"/>
        <end position="186"/>
    </location>
</feature>
<dbReference type="GO" id="GO:0009279">
    <property type="term" value="C:cell outer membrane"/>
    <property type="evidence" value="ECO:0007669"/>
    <property type="project" value="TreeGrafter"/>
</dbReference>
<gene>
    <name evidence="5" type="ORF">H2LOC_020490</name>
</gene>
<dbReference type="PANTHER" id="PTHR36504:SF1">
    <property type="entry name" value="LIPOPOLYSACCHARIDE EXPORT SYSTEM PROTEIN LPTA"/>
    <property type="match status" value="1"/>
</dbReference>
<dbReference type="RefSeq" id="WP_136494512.1">
    <property type="nucleotide sequence ID" value="NZ_CP046052.1"/>
</dbReference>
<evidence type="ECO:0000313" key="6">
    <source>
        <dbReference type="Proteomes" id="UP000309061"/>
    </source>
</evidence>
<dbReference type="InterPro" id="IPR052037">
    <property type="entry name" value="LPS_export_LptA"/>
</dbReference>
<dbReference type="PANTHER" id="PTHR36504">
    <property type="entry name" value="LIPOPOLYSACCHARIDE EXPORT SYSTEM PROTEIN LPTA"/>
    <property type="match status" value="1"/>
</dbReference>
<dbReference type="AlphaFoldDB" id="A0A6B8KHL7"/>
<reference evidence="5 6" key="1">
    <citation type="submission" date="2019-11" db="EMBL/GenBank/DDBJ databases">
        <title>The genome sequence of Methylocystis heyeri.</title>
        <authorList>
            <person name="Oshkin I.Y."/>
            <person name="Miroshnikov K."/>
            <person name="Dedysh S.N."/>
        </authorList>
    </citation>
    <scope>NUCLEOTIDE SEQUENCE [LARGE SCALE GENOMIC DNA]</scope>
    <source>
        <strain evidence="5 6">H2</strain>
    </source>
</reference>
<accession>A0A6B8KHL7</accession>
<dbReference type="Pfam" id="PF03968">
    <property type="entry name" value="LptD_N"/>
    <property type="match status" value="1"/>
</dbReference>
<dbReference type="GO" id="GO:0017089">
    <property type="term" value="F:glycolipid transfer activity"/>
    <property type="evidence" value="ECO:0007669"/>
    <property type="project" value="TreeGrafter"/>
</dbReference>
<protein>
    <submittedName>
        <fullName evidence="5">Organic solvent tolerance protein OstA</fullName>
    </submittedName>
</protein>
<proteinExistence type="predicted"/>
<sequence length="186" mass="19338">MRLQIFSTLLAAALVSVGPAHAKGGRSGGILPGASAKDPLNIDAGKLDYFDKEQKLVYSGSVIVVNGPSTLKASKLTIFLQDKGAGAKTQPSGDSQASSDRVKHIEAEGPVTMVSKDQVGTGDHGSYDRSENKVYLNGNVVLTQGESVTKGDRLVYDITTGQAVVQAAGGGQSPGRVHSIFTPKEK</sequence>
<feature type="region of interest" description="Disordered" evidence="2">
    <location>
        <begin position="167"/>
        <end position="186"/>
    </location>
</feature>
<feature type="domain" description="Organic solvent tolerance-like N-terminal" evidence="4">
    <location>
        <begin position="41"/>
        <end position="161"/>
    </location>
</feature>
<dbReference type="GO" id="GO:0030288">
    <property type="term" value="C:outer membrane-bounded periplasmic space"/>
    <property type="evidence" value="ECO:0007669"/>
    <property type="project" value="TreeGrafter"/>
</dbReference>
<evidence type="ECO:0000256" key="3">
    <source>
        <dbReference type="SAM" id="SignalP"/>
    </source>
</evidence>
<evidence type="ECO:0000256" key="1">
    <source>
        <dbReference type="ARBA" id="ARBA00022729"/>
    </source>
</evidence>
<dbReference type="GO" id="GO:0015920">
    <property type="term" value="P:lipopolysaccharide transport"/>
    <property type="evidence" value="ECO:0007669"/>
    <property type="project" value="TreeGrafter"/>
</dbReference>
<feature type="signal peptide" evidence="3">
    <location>
        <begin position="1"/>
        <end position="22"/>
    </location>
</feature>
<dbReference type="KEGG" id="mhey:H2LOC_020490"/>
<evidence type="ECO:0000313" key="5">
    <source>
        <dbReference type="EMBL" id="QGM47864.1"/>
    </source>
</evidence>
<evidence type="ECO:0000259" key="4">
    <source>
        <dbReference type="Pfam" id="PF03968"/>
    </source>
</evidence>
<dbReference type="EMBL" id="CP046052">
    <property type="protein sequence ID" value="QGM47864.1"/>
    <property type="molecule type" value="Genomic_DNA"/>
</dbReference>
<keyword evidence="6" id="KW-1185">Reference proteome</keyword>
<evidence type="ECO:0000256" key="2">
    <source>
        <dbReference type="SAM" id="MobiDB-lite"/>
    </source>
</evidence>
<dbReference type="InterPro" id="IPR005653">
    <property type="entry name" value="OstA-like_N"/>
</dbReference>
<name>A0A6B8KHL7_9HYPH</name>
<organism evidence="5 6">
    <name type="scientific">Methylocystis heyeri</name>
    <dbReference type="NCBI Taxonomy" id="391905"/>
    <lineage>
        <taxon>Bacteria</taxon>
        <taxon>Pseudomonadati</taxon>
        <taxon>Pseudomonadota</taxon>
        <taxon>Alphaproteobacteria</taxon>
        <taxon>Hyphomicrobiales</taxon>
        <taxon>Methylocystaceae</taxon>
        <taxon>Methylocystis</taxon>
    </lineage>
</organism>
<dbReference type="Proteomes" id="UP000309061">
    <property type="component" value="Chromosome"/>
</dbReference>
<keyword evidence="1 3" id="KW-0732">Signal</keyword>
<dbReference type="Gene3D" id="2.60.450.10">
    <property type="entry name" value="Lipopolysaccharide (LPS) transport protein A like domain"/>
    <property type="match status" value="1"/>
</dbReference>